<accession>A0A0X8E2G9</accession>
<evidence type="ECO:0000259" key="1">
    <source>
        <dbReference type="Pfam" id="PF00117"/>
    </source>
</evidence>
<dbReference type="InterPro" id="IPR044992">
    <property type="entry name" value="ChyE-like"/>
</dbReference>
<keyword evidence="3" id="KW-1185">Reference proteome</keyword>
<proteinExistence type="predicted"/>
<dbReference type="GO" id="GO:0016740">
    <property type="term" value="F:transferase activity"/>
    <property type="evidence" value="ECO:0007669"/>
    <property type="project" value="UniProtKB-KW"/>
</dbReference>
<keyword evidence="2" id="KW-0808">Transferase</keyword>
<dbReference type="SUPFAM" id="SSF52317">
    <property type="entry name" value="Class I glutamine amidotransferase-like"/>
    <property type="match status" value="1"/>
</dbReference>
<dbReference type="Pfam" id="PF00117">
    <property type="entry name" value="GATase"/>
    <property type="match status" value="1"/>
</dbReference>
<evidence type="ECO:0000313" key="3">
    <source>
        <dbReference type="Proteomes" id="UP000058305"/>
    </source>
</evidence>
<dbReference type="Gene3D" id="3.40.50.880">
    <property type="match status" value="1"/>
</dbReference>
<reference evidence="2 3" key="1">
    <citation type="journal article" date="2016" name="J. Biotechnol.">
        <title>First complete genome sequence of a species in the genus Microterricola, an extremophilic cold active enzyme producing bacterial strain ERGS5:02 isolated from Sikkim Himalaya.</title>
        <authorList>
            <person name="Himanshu"/>
            <person name="Swarnkar M.K."/>
            <person name="Singh D."/>
            <person name="Kumar R."/>
        </authorList>
    </citation>
    <scope>NUCLEOTIDE SEQUENCE [LARGE SCALE GENOMIC DNA]</scope>
    <source>
        <strain evidence="2 3">ERGS5:02</strain>
    </source>
</reference>
<sequence length="240" mass="25245">MAASPRVLAVVNSASSGPRRLGAWLAAQGIDVVERLGEDGLPDSLEGFDGLVLLGGGLMPDDYEKAAWLHDERRLTEQAIELDLPTLGICLGAQIIADVAGGEVRACFGEKERGSTVIRATPEGRNDPVLSALGTCAPMIENHEDQITRLPTGAVLLASSDAVRNQAFVIGSHVRGVQFHPEAAAANLATWDDAALRGEGYDVAALIATADAADEENTRASRLLIEAFGDEVRARALVTL</sequence>
<dbReference type="PROSITE" id="PS51273">
    <property type="entry name" value="GATASE_TYPE_1"/>
    <property type="match status" value="1"/>
</dbReference>
<dbReference type="RefSeq" id="WP_067227768.1">
    <property type="nucleotide sequence ID" value="NZ_CP014145.1"/>
</dbReference>
<keyword evidence="2" id="KW-0315">Glutamine amidotransferase</keyword>
<protein>
    <submittedName>
        <fullName evidence="2">Glutamine amidotransferase</fullName>
    </submittedName>
</protein>
<dbReference type="OrthoDB" id="5196541at2"/>
<evidence type="ECO:0000313" key="2">
    <source>
        <dbReference type="EMBL" id="AMB58853.1"/>
    </source>
</evidence>
<reference evidence="3" key="2">
    <citation type="submission" date="2016-01" db="EMBL/GenBank/DDBJ databases">
        <title>First complete genome sequence of a species in the genus Microterricola, an extremophilic cold active enzyme producing strain ERGS5:02 isolated from Sikkim Himalaya.</title>
        <authorList>
            <person name="Kumar R."/>
            <person name="Singh D."/>
            <person name="Swarnkar M.K."/>
        </authorList>
    </citation>
    <scope>NUCLEOTIDE SEQUENCE [LARGE SCALE GENOMIC DNA]</scope>
    <source>
        <strain evidence="3">ERGS5:02</strain>
    </source>
</reference>
<dbReference type="Proteomes" id="UP000058305">
    <property type="component" value="Chromosome"/>
</dbReference>
<name>A0A0X8E2G9_9MICO</name>
<dbReference type="EMBL" id="CP014145">
    <property type="protein sequence ID" value="AMB58853.1"/>
    <property type="molecule type" value="Genomic_DNA"/>
</dbReference>
<gene>
    <name evidence="2" type="ORF">AWU67_08215</name>
</gene>
<dbReference type="PANTHER" id="PTHR42695:SF5">
    <property type="entry name" value="GLUTAMINE AMIDOTRANSFERASE YLR126C-RELATED"/>
    <property type="match status" value="1"/>
</dbReference>
<dbReference type="InterPro" id="IPR017926">
    <property type="entry name" value="GATASE"/>
</dbReference>
<dbReference type="CDD" id="cd01741">
    <property type="entry name" value="GATase1_1"/>
    <property type="match status" value="1"/>
</dbReference>
<organism evidence="2 3">
    <name type="scientific">Microterricola viridarii</name>
    <dbReference type="NCBI Taxonomy" id="412690"/>
    <lineage>
        <taxon>Bacteria</taxon>
        <taxon>Bacillati</taxon>
        <taxon>Actinomycetota</taxon>
        <taxon>Actinomycetes</taxon>
        <taxon>Micrococcales</taxon>
        <taxon>Microbacteriaceae</taxon>
        <taxon>Microterricola</taxon>
    </lineage>
</organism>
<dbReference type="PANTHER" id="PTHR42695">
    <property type="entry name" value="GLUTAMINE AMIDOTRANSFERASE YLR126C-RELATED"/>
    <property type="match status" value="1"/>
</dbReference>
<dbReference type="InterPro" id="IPR029062">
    <property type="entry name" value="Class_I_gatase-like"/>
</dbReference>
<dbReference type="AlphaFoldDB" id="A0A0X8E2G9"/>
<feature type="domain" description="Glutamine amidotransferase" evidence="1">
    <location>
        <begin position="45"/>
        <end position="184"/>
    </location>
</feature>
<dbReference type="GO" id="GO:0005829">
    <property type="term" value="C:cytosol"/>
    <property type="evidence" value="ECO:0007669"/>
    <property type="project" value="TreeGrafter"/>
</dbReference>
<dbReference type="KEGG" id="mvd:AWU67_08215"/>